<feature type="domain" description="DUF4099" evidence="3">
    <location>
        <begin position="127"/>
        <end position="207"/>
    </location>
</feature>
<feature type="compositionally biased region" description="Basic residues" evidence="1">
    <location>
        <begin position="465"/>
        <end position="474"/>
    </location>
</feature>
<feature type="compositionally biased region" description="Basic and acidic residues" evidence="1">
    <location>
        <begin position="1"/>
        <end position="20"/>
    </location>
</feature>
<accession>A0A4P7VPX6</accession>
<keyword evidence="5" id="KW-1185">Reference proteome</keyword>
<organism evidence="4 5">
    <name type="scientific">Muribaculum gordoncarteri</name>
    <dbReference type="NCBI Taxonomy" id="2530390"/>
    <lineage>
        <taxon>Bacteria</taxon>
        <taxon>Pseudomonadati</taxon>
        <taxon>Bacteroidota</taxon>
        <taxon>Bacteroidia</taxon>
        <taxon>Bacteroidales</taxon>
        <taxon>Muribaculaceae</taxon>
        <taxon>Muribaculum</taxon>
    </lineage>
</organism>
<feature type="domain" description="DUF3945" evidence="2">
    <location>
        <begin position="268"/>
        <end position="319"/>
    </location>
</feature>
<dbReference type="AlphaFoldDB" id="A0A4P7VPX6"/>
<dbReference type="InterPro" id="IPR025222">
    <property type="entry name" value="DUF3945"/>
</dbReference>
<dbReference type="KEGG" id="mgod:E7746_06575"/>
<feature type="compositionally biased region" description="Basic and acidic residues" evidence="1">
    <location>
        <begin position="328"/>
        <end position="348"/>
    </location>
</feature>
<feature type="domain" description="DUF3945" evidence="2">
    <location>
        <begin position="365"/>
        <end position="409"/>
    </location>
</feature>
<dbReference type="InterPro" id="IPR025343">
    <property type="entry name" value="DUF4099"/>
</dbReference>
<evidence type="ECO:0000313" key="5">
    <source>
        <dbReference type="Proteomes" id="UP000297031"/>
    </source>
</evidence>
<proteinExistence type="predicted"/>
<dbReference type="Pfam" id="PF13351">
    <property type="entry name" value="DUF4099"/>
    <property type="match status" value="1"/>
</dbReference>
<feature type="compositionally biased region" description="Basic and acidic residues" evidence="1">
    <location>
        <begin position="438"/>
        <end position="464"/>
    </location>
</feature>
<reference evidence="4 5" key="1">
    <citation type="submission" date="2019-02" db="EMBL/GenBank/DDBJ databases">
        <title>Isolation and identification of novel species under the genus Muribaculum.</title>
        <authorList>
            <person name="Miyake S."/>
            <person name="Ding Y."/>
            <person name="Low A."/>
            <person name="Soh M."/>
            <person name="Seedorf H."/>
        </authorList>
    </citation>
    <scope>NUCLEOTIDE SEQUENCE [LARGE SCALE GENOMIC DNA]</scope>
    <source>
        <strain evidence="4 5">TLL-A4</strain>
    </source>
</reference>
<feature type="region of interest" description="Disordered" evidence="1">
    <location>
        <begin position="319"/>
        <end position="350"/>
    </location>
</feature>
<dbReference type="Pfam" id="PF13101">
    <property type="entry name" value="DUF3945"/>
    <property type="match status" value="2"/>
</dbReference>
<gene>
    <name evidence="4" type="ORF">E7746_06575</name>
</gene>
<dbReference type="RefSeq" id="WP_136410239.1">
    <property type="nucleotide sequence ID" value="NZ_CP039393.1"/>
</dbReference>
<name>A0A4P7VPX6_9BACT</name>
<feature type="compositionally biased region" description="Polar residues" evidence="1">
    <location>
        <begin position="421"/>
        <end position="437"/>
    </location>
</feature>
<dbReference type="Proteomes" id="UP000297031">
    <property type="component" value="Chromosome"/>
</dbReference>
<dbReference type="OrthoDB" id="1081890at2"/>
<protein>
    <submittedName>
        <fullName evidence="4">DUF4099 domain-containing protein</fullName>
    </submittedName>
</protein>
<dbReference type="EMBL" id="CP039393">
    <property type="protein sequence ID" value="QCD35579.1"/>
    <property type="molecule type" value="Genomic_DNA"/>
</dbReference>
<evidence type="ECO:0000259" key="2">
    <source>
        <dbReference type="Pfam" id="PF13101"/>
    </source>
</evidence>
<feature type="region of interest" description="Disordered" evidence="1">
    <location>
        <begin position="407"/>
        <end position="474"/>
    </location>
</feature>
<evidence type="ECO:0000256" key="1">
    <source>
        <dbReference type="SAM" id="MobiDB-lite"/>
    </source>
</evidence>
<sequence>MEQDQTQEKDQVLIARDNESGKIGAVTGMNDDGTPKMSDVKSAKLSDLVKFNIRQNPLEAFMSNFLRQCKNPSMFSFFKVDADNYEKEAPVMGEMLKDPETHKSMLEDREVKPSDEISETQKNKPVDESKIDWAELKERWGVDKEQLEKSGDLREMLFNRKSALVTITTDVGGKVQQVDARLSFQTDEQGKVNLVPHLIRKYPNLNEEYNGYKFTDEDKENLRTTGNLGKVVDLVDKSTGEVIPSYVSIDRYTHEMYHFPASTLEINDTIGKTKLSNQEIEFLKTGMAIPNKEIIGKNGKTYHATLQVSAERRGVEFVPKQRTQKTTQKNENKQEQKAGEAEKTEKRSTWITKDGGIKRLKQWNKIPLTEQQQNDYVSGNVAKLDQMVDDKGKPCTVYLYFNKEKQRPETSLDDPRIATKITPSNESKTQLAVNNDGKTQEATKGVREPLDKGQTEPKNDEQQKQQRKPKGPKL</sequence>
<feature type="region of interest" description="Disordered" evidence="1">
    <location>
        <begin position="1"/>
        <end position="38"/>
    </location>
</feature>
<feature type="region of interest" description="Disordered" evidence="1">
    <location>
        <begin position="100"/>
        <end position="127"/>
    </location>
</feature>
<evidence type="ECO:0000259" key="3">
    <source>
        <dbReference type="Pfam" id="PF13351"/>
    </source>
</evidence>
<evidence type="ECO:0000313" key="4">
    <source>
        <dbReference type="EMBL" id="QCD35579.1"/>
    </source>
</evidence>
<feature type="compositionally biased region" description="Basic and acidic residues" evidence="1">
    <location>
        <begin position="407"/>
        <end position="417"/>
    </location>
</feature>